<evidence type="ECO:0000313" key="2">
    <source>
        <dbReference type="EMBL" id="JAS11469.1"/>
    </source>
</evidence>
<accession>A0A1B6CDE0</accession>
<reference evidence="2" key="1">
    <citation type="submission" date="2015-12" db="EMBL/GenBank/DDBJ databases">
        <title>De novo transcriptome assembly of four potential Pierce s Disease insect vectors from Arizona vineyards.</title>
        <authorList>
            <person name="Tassone E.E."/>
        </authorList>
    </citation>
    <scope>NUCLEOTIDE SEQUENCE</scope>
</reference>
<dbReference type="Pfam" id="PF11179">
    <property type="entry name" value="DUF2967"/>
    <property type="match status" value="1"/>
</dbReference>
<feature type="non-terminal residue" evidence="2">
    <location>
        <position position="216"/>
    </location>
</feature>
<organism evidence="2">
    <name type="scientific">Clastoptera arizonana</name>
    <name type="common">Arizona spittle bug</name>
    <dbReference type="NCBI Taxonomy" id="38151"/>
    <lineage>
        <taxon>Eukaryota</taxon>
        <taxon>Metazoa</taxon>
        <taxon>Ecdysozoa</taxon>
        <taxon>Arthropoda</taxon>
        <taxon>Hexapoda</taxon>
        <taxon>Insecta</taxon>
        <taxon>Pterygota</taxon>
        <taxon>Neoptera</taxon>
        <taxon>Paraneoptera</taxon>
        <taxon>Hemiptera</taxon>
        <taxon>Auchenorrhyncha</taxon>
        <taxon>Cercopoidea</taxon>
        <taxon>Clastopteridae</taxon>
        <taxon>Clastoptera</taxon>
    </lineage>
</organism>
<dbReference type="AlphaFoldDB" id="A0A1B6CDE0"/>
<evidence type="ECO:0000256" key="1">
    <source>
        <dbReference type="SAM" id="MobiDB-lite"/>
    </source>
</evidence>
<proteinExistence type="predicted"/>
<dbReference type="EMBL" id="GEDC01025829">
    <property type="protein sequence ID" value="JAS11469.1"/>
    <property type="molecule type" value="Transcribed_RNA"/>
</dbReference>
<feature type="region of interest" description="Disordered" evidence="1">
    <location>
        <begin position="115"/>
        <end position="141"/>
    </location>
</feature>
<sequence length="216" mass="23903">SAPRSPSLSLSSVESTTDLISTASSALRRLHFKSAGTYRRKPQNSTQPVPKVVIMGSSSVSVESISQVNNTSTDSSNTIITMVTVTDSGETEDSLDYPAEDTMRITTNLLEDMLGNTPSSSLEKEDEFFSASSTEDQPKQNDDIKMIFHCVENEEDSNTLLQHTSIPRKNQDPRVEESTLTNIADPAIEWYNIKMRQSSLPINKNSNLSNNKRLKL</sequence>
<dbReference type="InterPro" id="IPR021349">
    <property type="entry name" value="DUF2967"/>
</dbReference>
<name>A0A1B6CDE0_9HEMI</name>
<protein>
    <submittedName>
        <fullName evidence="2">Uncharacterized protein</fullName>
    </submittedName>
</protein>
<gene>
    <name evidence="2" type="ORF">g.2208</name>
</gene>
<feature type="non-terminal residue" evidence="2">
    <location>
        <position position="1"/>
    </location>
</feature>